<evidence type="ECO:0000256" key="2">
    <source>
        <dbReference type="ARBA" id="ARBA00022771"/>
    </source>
</evidence>
<dbReference type="GO" id="GO:0043161">
    <property type="term" value="P:proteasome-mediated ubiquitin-dependent protein catabolic process"/>
    <property type="evidence" value="ECO:0007669"/>
    <property type="project" value="TreeGrafter"/>
</dbReference>
<dbReference type="InterPro" id="IPR055111">
    <property type="entry name" value="RNF34_RFFL_HeH"/>
</dbReference>
<proteinExistence type="predicted"/>
<dbReference type="EMBL" id="OV121135">
    <property type="protein sequence ID" value="CAH0554457.1"/>
    <property type="molecule type" value="Genomic_DNA"/>
</dbReference>
<gene>
    <name evidence="7" type="ORF">MELIAE_LOCUS6046</name>
</gene>
<dbReference type="SUPFAM" id="SSF57850">
    <property type="entry name" value="RING/U-box"/>
    <property type="match status" value="1"/>
</dbReference>
<dbReference type="CDD" id="cd16500">
    <property type="entry name" value="RING-HC_CARP"/>
    <property type="match status" value="1"/>
</dbReference>
<dbReference type="InterPro" id="IPR013083">
    <property type="entry name" value="Znf_RING/FYVE/PHD"/>
</dbReference>
<dbReference type="PANTHER" id="PTHR14879">
    <property type="entry name" value="CASPASE REGULATOR, RING FINGER DOMAIN-CONTAINING"/>
    <property type="match status" value="1"/>
</dbReference>
<evidence type="ECO:0000313" key="8">
    <source>
        <dbReference type="Proteomes" id="UP001154078"/>
    </source>
</evidence>
<dbReference type="GO" id="GO:1902042">
    <property type="term" value="P:negative regulation of extrinsic apoptotic signaling pathway via death domain receptors"/>
    <property type="evidence" value="ECO:0007669"/>
    <property type="project" value="TreeGrafter"/>
</dbReference>
<dbReference type="Pfam" id="PF23632">
    <property type="entry name" value="SAP_RNF34_RFFL"/>
    <property type="match status" value="1"/>
</dbReference>
<feature type="region of interest" description="Disordered" evidence="5">
    <location>
        <begin position="124"/>
        <end position="219"/>
    </location>
</feature>
<keyword evidence="2 4" id="KW-0863">Zinc-finger</keyword>
<dbReference type="Gene3D" id="1.10.720.140">
    <property type="match status" value="1"/>
</dbReference>
<dbReference type="FunFam" id="3.30.40.10:FF:000110">
    <property type="entry name" value="E3 ubiquitin-protein ligase RNF34 isoform X1"/>
    <property type="match status" value="1"/>
</dbReference>
<dbReference type="SMART" id="SM00184">
    <property type="entry name" value="RING"/>
    <property type="match status" value="2"/>
</dbReference>
<evidence type="ECO:0000313" key="7">
    <source>
        <dbReference type="EMBL" id="CAH0554457.1"/>
    </source>
</evidence>
<sequence>MPCTLCRADFNLFNWKLKCGECDEKYCSKCLKKREGIFYCEKCMILLKRPPDRVKLMELKPKDLQAYLNKNNISTYGLVEKQELVDLFINKHLPEKPKKNFVGKVTANIAGTTQINQFFDSIIAPEQRPNGPKGSAAPNVPHEPTTIYRNIPRFSRQTPPPTPVEETPPEVPEEPLAPPPAAEMPETATTEPQPTTSSVNIEVNGKKDETPEGSPLPNKYPKLSDFETAEEINCLSSKQLKQLLTLNRVDFKGCVEKNELLERATRLWQDNNELHKELPENIQDLCKLCMDGPLDCVLLECGHIATCIDCGKKLAECPICRQYVIRVVRTFKA</sequence>
<accession>A0A9P0FI15</accession>
<comment type="subcellular location">
    <subcellularLocation>
        <location evidence="1">Cell membrane</location>
        <topology evidence="1">Peripheral membrane protein</topology>
    </subcellularLocation>
</comment>
<evidence type="ECO:0000256" key="4">
    <source>
        <dbReference type="PROSITE-ProRule" id="PRU00175"/>
    </source>
</evidence>
<feature type="domain" description="RING-type" evidence="6">
    <location>
        <begin position="286"/>
        <end position="321"/>
    </location>
</feature>
<evidence type="ECO:0000259" key="6">
    <source>
        <dbReference type="PROSITE" id="PS50089"/>
    </source>
</evidence>
<dbReference type="PANTHER" id="PTHR14879:SF15">
    <property type="entry name" value="E3 UBIQUITIN-PROTEIN LIGASE RIFIFYLIN-LIKE PROTEIN"/>
    <property type="match status" value="1"/>
</dbReference>
<dbReference type="InterPro" id="IPR011011">
    <property type="entry name" value="Znf_FYVE_PHD"/>
</dbReference>
<keyword evidence="2 4" id="KW-0479">Metal-binding</keyword>
<dbReference type="AlphaFoldDB" id="A0A9P0FI15"/>
<feature type="compositionally biased region" description="Low complexity" evidence="5">
    <location>
        <begin position="183"/>
        <end position="196"/>
    </location>
</feature>
<evidence type="ECO:0000256" key="1">
    <source>
        <dbReference type="ARBA" id="ARBA00004202"/>
    </source>
</evidence>
<dbReference type="Pfam" id="PF22968">
    <property type="entry name" value="RNF34L-like_3rd"/>
    <property type="match status" value="1"/>
</dbReference>
<dbReference type="Proteomes" id="UP001154078">
    <property type="component" value="Chromosome 4"/>
</dbReference>
<dbReference type="OrthoDB" id="3045089at2759"/>
<organism evidence="7 8">
    <name type="scientific">Brassicogethes aeneus</name>
    <name type="common">Rape pollen beetle</name>
    <name type="synonym">Meligethes aeneus</name>
    <dbReference type="NCBI Taxonomy" id="1431903"/>
    <lineage>
        <taxon>Eukaryota</taxon>
        <taxon>Metazoa</taxon>
        <taxon>Ecdysozoa</taxon>
        <taxon>Arthropoda</taxon>
        <taxon>Hexapoda</taxon>
        <taxon>Insecta</taxon>
        <taxon>Pterygota</taxon>
        <taxon>Neoptera</taxon>
        <taxon>Endopterygota</taxon>
        <taxon>Coleoptera</taxon>
        <taxon>Polyphaga</taxon>
        <taxon>Cucujiformia</taxon>
        <taxon>Nitidulidae</taxon>
        <taxon>Meligethinae</taxon>
        <taxon>Brassicogethes</taxon>
    </lineage>
</organism>
<dbReference type="InterPro" id="IPR001841">
    <property type="entry name" value="Znf_RING"/>
</dbReference>
<name>A0A9P0FI15_BRAAE</name>
<dbReference type="GO" id="GO:0005886">
    <property type="term" value="C:plasma membrane"/>
    <property type="evidence" value="ECO:0007669"/>
    <property type="project" value="UniProtKB-SubCell"/>
</dbReference>
<dbReference type="GO" id="GO:0005737">
    <property type="term" value="C:cytoplasm"/>
    <property type="evidence" value="ECO:0007669"/>
    <property type="project" value="TreeGrafter"/>
</dbReference>
<dbReference type="InterPro" id="IPR057299">
    <property type="entry name" value="RNF34_RFFL_SAP"/>
</dbReference>
<dbReference type="PROSITE" id="PS50089">
    <property type="entry name" value="ZF_RING_2"/>
    <property type="match status" value="1"/>
</dbReference>
<dbReference type="Pfam" id="PF13920">
    <property type="entry name" value="zf-C3HC4_3"/>
    <property type="match status" value="1"/>
</dbReference>
<reference evidence="7" key="1">
    <citation type="submission" date="2021-12" db="EMBL/GenBank/DDBJ databases">
        <authorList>
            <person name="King R."/>
        </authorList>
    </citation>
    <scope>NUCLEOTIDE SEQUENCE</scope>
</reference>
<dbReference type="InterPro" id="IPR036361">
    <property type="entry name" value="SAP_dom_sf"/>
</dbReference>
<dbReference type="InterPro" id="IPR051728">
    <property type="entry name" value="RING-FYVE_E3_ubiquitin-ligase"/>
</dbReference>
<dbReference type="GO" id="GO:0008270">
    <property type="term" value="F:zinc ion binding"/>
    <property type="evidence" value="ECO:0007669"/>
    <property type="project" value="UniProtKB-KW"/>
</dbReference>
<keyword evidence="3" id="KW-0862">Zinc</keyword>
<dbReference type="GO" id="GO:0070936">
    <property type="term" value="P:protein K48-linked ubiquitination"/>
    <property type="evidence" value="ECO:0007669"/>
    <property type="project" value="TreeGrafter"/>
</dbReference>
<evidence type="ECO:0000256" key="3">
    <source>
        <dbReference type="ARBA" id="ARBA00022833"/>
    </source>
</evidence>
<dbReference type="SUPFAM" id="SSF57903">
    <property type="entry name" value="FYVE/PHD zinc finger"/>
    <property type="match status" value="1"/>
</dbReference>
<dbReference type="GO" id="GO:0061630">
    <property type="term" value="F:ubiquitin protein ligase activity"/>
    <property type="evidence" value="ECO:0007669"/>
    <property type="project" value="TreeGrafter"/>
</dbReference>
<dbReference type="SUPFAM" id="SSF68906">
    <property type="entry name" value="SAP domain"/>
    <property type="match status" value="1"/>
</dbReference>
<dbReference type="Gene3D" id="3.30.40.10">
    <property type="entry name" value="Zinc/RING finger domain, C3HC4 (zinc finger)"/>
    <property type="match status" value="1"/>
</dbReference>
<protein>
    <recommendedName>
        <fullName evidence="6">RING-type domain-containing protein</fullName>
    </recommendedName>
</protein>
<keyword evidence="8" id="KW-1185">Reference proteome</keyword>
<evidence type="ECO:0000256" key="5">
    <source>
        <dbReference type="SAM" id="MobiDB-lite"/>
    </source>
</evidence>